<feature type="transmembrane region" description="Helical" evidence="1">
    <location>
        <begin position="122"/>
        <end position="141"/>
    </location>
</feature>
<dbReference type="Proteomes" id="UP000521358">
    <property type="component" value="Unassembled WGS sequence"/>
</dbReference>
<protein>
    <recommendedName>
        <fullName evidence="4">Acid-resistance membrane protein</fullName>
    </recommendedName>
</protein>
<dbReference type="GO" id="GO:0005886">
    <property type="term" value="C:plasma membrane"/>
    <property type="evidence" value="ECO:0007669"/>
    <property type="project" value="TreeGrafter"/>
</dbReference>
<proteinExistence type="predicted"/>
<feature type="transmembrane region" description="Helical" evidence="1">
    <location>
        <begin position="31"/>
        <end position="48"/>
    </location>
</feature>
<comment type="caution">
    <text evidence="2">The sequence shown here is derived from an EMBL/GenBank/DDBJ whole genome shotgun (WGS) entry which is preliminary data.</text>
</comment>
<gene>
    <name evidence="2" type="ORF">HED35_10625</name>
</gene>
<keyword evidence="1" id="KW-1133">Transmembrane helix</keyword>
<accession>A0A7X6I3G0</accession>
<dbReference type="InterPro" id="IPR052712">
    <property type="entry name" value="Acid_resist_chaperone_HdeD"/>
</dbReference>
<feature type="transmembrane region" description="Helical" evidence="1">
    <location>
        <begin position="69"/>
        <end position="87"/>
    </location>
</feature>
<dbReference type="PANTHER" id="PTHR34989">
    <property type="entry name" value="PROTEIN HDED"/>
    <property type="match status" value="1"/>
</dbReference>
<sequence>MTKKFNFELFLIGFILVWVSILAFKNPETDLIALTLIFSISAFVKGLLEISVYRKIKKSDEGFSRIDGLVGLIDILIAIFFLVNIFIGISILPFIFSVWFIADSVVNLLNIKKINIKNKFKLGLYVIANCICVFAGFVLLVNPIVAALTLAFIVGCNLLITGINYLILSF</sequence>
<name>A0A7X6I3G0_9ENTE</name>
<keyword evidence="1" id="KW-0472">Membrane</keyword>
<dbReference type="InterPro" id="IPR005325">
    <property type="entry name" value="DUF308_memb"/>
</dbReference>
<dbReference type="PANTHER" id="PTHR34989:SF1">
    <property type="entry name" value="PROTEIN HDED"/>
    <property type="match status" value="1"/>
</dbReference>
<evidence type="ECO:0000313" key="3">
    <source>
        <dbReference type="Proteomes" id="UP000521358"/>
    </source>
</evidence>
<reference evidence="2 3" key="1">
    <citation type="submission" date="2020-03" db="EMBL/GenBank/DDBJ databases">
        <title>Bacterial samples isolated from urine from healthy bovine heifers (Gyr breed).</title>
        <authorList>
            <person name="Giannattasio-Ferraz S."/>
            <person name="Maskeri L."/>
            <person name="Penido A."/>
            <person name="Barbosa-Stancioli E.F."/>
            <person name="Putonti C."/>
        </authorList>
    </citation>
    <scope>NUCLEOTIDE SEQUENCE [LARGE SCALE GENOMIC DNA]</scope>
    <source>
        <strain evidence="2 3">UFMG-H7</strain>
    </source>
</reference>
<feature type="transmembrane region" description="Helical" evidence="1">
    <location>
        <begin position="147"/>
        <end position="168"/>
    </location>
</feature>
<feature type="transmembrane region" description="Helical" evidence="1">
    <location>
        <begin position="7"/>
        <end position="25"/>
    </location>
</feature>
<dbReference type="EMBL" id="JAAVMB010000012">
    <property type="protein sequence ID" value="NKC68543.1"/>
    <property type="molecule type" value="Genomic_DNA"/>
</dbReference>
<evidence type="ECO:0000313" key="2">
    <source>
        <dbReference type="EMBL" id="NKC68543.1"/>
    </source>
</evidence>
<dbReference type="AlphaFoldDB" id="A0A7X6I3G0"/>
<keyword evidence="1" id="KW-0812">Transmembrane</keyword>
<evidence type="ECO:0000256" key="1">
    <source>
        <dbReference type="SAM" id="Phobius"/>
    </source>
</evidence>
<evidence type="ECO:0008006" key="4">
    <source>
        <dbReference type="Google" id="ProtNLM"/>
    </source>
</evidence>
<organism evidence="2 3">
    <name type="scientific">Vagococcus fluvialis</name>
    <dbReference type="NCBI Taxonomy" id="2738"/>
    <lineage>
        <taxon>Bacteria</taxon>
        <taxon>Bacillati</taxon>
        <taxon>Bacillota</taxon>
        <taxon>Bacilli</taxon>
        <taxon>Lactobacillales</taxon>
        <taxon>Enterococcaceae</taxon>
        <taxon>Vagococcus</taxon>
    </lineage>
</organism>
<dbReference type="RefSeq" id="WP_167807731.1">
    <property type="nucleotide sequence ID" value="NZ_JAAVMB010000012.1"/>
</dbReference>
<dbReference type="Pfam" id="PF03729">
    <property type="entry name" value="DUF308"/>
    <property type="match status" value="2"/>
</dbReference>